<gene>
    <name evidence="6 7" type="primary">rsmH</name>
    <name evidence="7" type="ORF">ENK44_16380</name>
</gene>
<feature type="binding site" evidence="6">
    <location>
        <begin position="34"/>
        <end position="36"/>
    </location>
    <ligand>
        <name>S-adenosyl-L-methionine</name>
        <dbReference type="ChEBI" id="CHEBI:59789"/>
    </ligand>
</feature>
<comment type="similarity">
    <text evidence="1 6">Belongs to the methyltransferase superfamily. RsmH family.</text>
</comment>
<evidence type="ECO:0000256" key="4">
    <source>
        <dbReference type="ARBA" id="ARBA00022679"/>
    </source>
</evidence>
<evidence type="ECO:0000256" key="3">
    <source>
        <dbReference type="ARBA" id="ARBA00022603"/>
    </source>
</evidence>
<name>A0A7V4WX86_CALAY</name>
<comment type="function">
    <text evidence="6">Specifically methylates the N4 position of cytidine in position 1402 (C1402) of 16S rRNA.</text>
</comment>
<feature type="binding site" evidence="6">
    <location>
        <position position="80"/>
    </location>
    <ligand>
        <name>S-adenosyl-L-methionine</name>
        <dbReference type="ChEBI" id="CHEBI:59789"/>
    </ligand>
</feature>
<dbReference type="Gene3D" id="3.40.50.150">
    <property type="entry name" value="Vaccinia Virus protein VP39"/>
    <property type="match status" value="1"/>
</dbReference>
<dbReference type="GO" id="GO:0070475">
    <property type="term" value="P:rRNA base methylation"/>
    <property type="evidence" value="ECO:0007669"/>
    <property type="project" value="UniProtKB-UniRule"/>
</dbReference>
<dbReference type="SUPFAM" id="SSF81799">
    <property type="entry name" value="Putative methyltransferase TM0872, insert domain"/>
    <property type="match status" value="1"/>
</dbReference>
<dbReference type="EMBL" id="DRQG01000151">
    <property type="protein sequence ID" value="HGY57286.1"/>
    <property type="molecule type" value="Genomic_DNA"/>
</dbReference>
<accession>A0A7V4WX86</accession>
<comment type="caution">
    <text evidence="7">The sequence shown here is derived from an EMBL/GenBank/DDBJ whole genome shotgun (WGS) entry which is preliminary data.</text>
</comment>
<evidence type="ECO:0000256" key="1">
    <source>
        <dbReference type="ARBA" id="ARBA00010396"/>
    </source>
</evidence>
<dbReference type="GO" id="GO:0071424">
    <property type="term" value="F:rRNA (cytosine-N4-)-methyltransferase activity"/>
    <property type="evidence" value="ECO:0007669"/>
    <property type="project" value="UniProtKB-UniRule"/>
</dbReference>
<keyword evidence="2 6" id="KW-0698">rRNA processing</keyword>
<organism evidence="7">
    <name type="scientific">Caldithrix abyssi</name>
    <dbReference type="NCBI Taxonomy" id="187145"/>
    <lineage>
        <taxon>Bacteria</taxon>
        <taxon>Pseudomonadati</taxon>
        <taxon>Calditrichota</taxon>
        <taxon>Calditrichia</taxon>
        <taxon>Calditrichales</taxon>
        <taxon>Calditrichaceae</taxon>
        <taxon>Caldithrix</taxon>
    </lineage>
</organism>
<dbReference type="GO" id="GO:0005737">
    <property type="term" value="C:cytoplasm"/>
    <property type="evidence" value="ECO:0007669"/>
    <property type="project" value="UniProtKB-SubCell"/>
</dbReference>
<proteinExistence type="inferred from homology"/>
<keyword evidence="6" id="KW-0963">Cytoplasm</keyword>
<dbReference type="Pfam" id="PF01795">
    <property type="entry name" value="Methyltransf_5"/>
    <property type="match status" value="1"/>
</dbReference>
<comment type="subcellular location">
    <subcellularLocation>
        <location evidence="6">Cytoplasm</location>
    </subcellularLocation>
</comment>
<sequence length="308" mass="35241">MQDRYHVPVLGREISKYLVKNPHGVYLDGTLGGGGHAELLLNSLESDAHYIGIDRDAEAIEFARKRLSAFQNITFFQGTFTQMREAVRRAGFETVDAILLDLGVSSHQIDLDSRGFAFRPGVRLDMRMDREETLTAAEILNSYDEKDLRRIFRQFGEERHAGRIARRVAAERQKQPIEFSDQLMRIIDACVDSRFATKSYARIFQALRIEVNRELNELKNALSIALELLVGGGRLAVISYHSLEDREVKNFFKHQENPCTCPPELPYCVCGKKPLLKRIKPFLIRPGRDEIEQNPRARSAKLRIGEKI</sequence>
<feature type="binding site" evidence="6">
    <location>
        <position position="54"/>
    </location>
    <ligand>
        <name>S-adenosyl-L-methionine</name>
        <dbReference type="ChEBI" id="CHEBI:59789"/>
    </ligand>
</feature>
<evidence type="ECO:0000256" key="2">
    <source>
        <dbReference type="ARBA" id="ARBA00022552"/>
    </source>
</evidence>
<dbReference type="InterPro" id="IPR002903">
    <property type="entry name" value="RsmH"/>
</dbReference>
<dbReference type="EC" id="2.1.1.199" evidence="6"/>
<evidence type="ECO:0000256" key="5">
    <source>
        <dbReference type="ARBA" id="ARBA00022691"/>
    </source>
</evidence>
<dbReference type="Gene3D" id="1.10.150.170">
    <property type="entry name" value="Putative methyltransferase TM0872, insert domain"/>
    <property type="match status" value="1"/>
</dbReference>
<keyword evidence="3 6" id="KW-0489">Methyltransferase</keyword>
<feature type="binding site" evidence="6">
    <location>
        <position position="101"/>
    </location>
    <ligand>
        <name>S-adenosyl-L-methionine</name>
        <dbReference type="ChEBI" id="CHEBI:59789"/>
    </ligand>
</feature>
<dbReference type="HAMAP" id="MF_01007">
    <property type="entry name" value="16SrRNA_methyltr_H"/>
    <property type="match status" value="1"/>
</dbReference>
<dbReference type="SUPFAM" id="SSF53335">
    <property type="entry name" value="S-adenosyl-L-methionine-dependent methyltransferases"/>
    <property type="match status" value="1"/>
</dbReference>
<comment type="catalytic activity">
    <reaction evidence="6">
        <text>cytidine(1402) in 16S rRNA + S-adenosyl-L-methionine = N(4)-methylcytidine(1402) in 16S rRNA + S-adenosyl-L-homocysteine + H(+)</text>
        <dbReference type="Rhea" id="RHEA:42928"/>
        <dbReference type="Rhea" id="RHEA-COMP:10286"/>
        <dbReference type="Rhea" id="RHEA-COMP:10287"/>
        <dbReference type="ChEBI" id="CHEBI:15378"/>
        <dbReference type="ChEBI" id="CHEBI:57856"/>
        <dbReference type="ChEBI" id="CHEBI:59789"/>
        <dbReference type="ChEBI" id="CHEBI:74506"/>
        <dbReference type="ChEBI" id="CHEBI:82748"/>
        <dbReference type="EC" id="2.1.1.199"/>
    </reaction>
</comment>
<evidence type="ECO:0000313" key="7">
    <source>
        <dbReference type="EMBL" id="HGY57286.1"/>
    </source>
</evidence>
<dbReference type="InterPro" id="IPR023397">
    <property type="entry name" value="SAM-dep_MeTrfase_MraW_recog"/>
</dbReference>
<dbReference type="NCBIfam" id="TIGR00006">
    <property type="entry name" value="16S rRNA (cytosine(1402)-N(4))-methyltransferase RsmH"/>
    <property type="match status" value="1"/>
</dbReference>
<feature type="binding site" evidence="6">
    <location>
        <position position="108"/>
    </location>
    <ligand>
        <name>S-adenosyl-L-methionine</name>
        <dbReference type="ChEBI" id="CHEBI:59789"/>
    </ligand>
</feature>
<protein>
    <recommendedName>
        <fullName evidence="6">Ribosomal RNA small subunit methyltransferase H</fullName>
        <ecNumber evidence="6">2.1.1.199</ecNumber>
    </recommendedName>
    <alternativeName>
        <fullName evidence="6">16S rRNA m(4)C1402 methyltransferase</fullName>
    </alternativeName>
    <alternativeName>
        <fullName evidence="6">rRNA (cytosine-N(4)-)-methyltransferase RsmH</fullName>
    </alternativeName>
</protein>
<dbReference type="PANTHER" id="PTHR11265:SF0">
    <property type="entry name" value="12S RRNA N4-METHYLCYTIDINE METHYLTRANSFERASE"/>
    <property type="match status" value="1"/>
</dbReference>
<dbReference type="Proteomes" id="UP000885779">
    <property type="component" value="Unassembled WGS sequence"/>
</dbReference>
<dbReference type="AlphaFoldDB" id="A0A7V4WX86"/>
<keyword evidence="4 6" id="KW-0808">Transferase</keyword>
<keyword evidence="5 6" id="KW-0949">S-adenosyl-L-methionine</keyword>
<dbReference type="PIRSF" id="PIRSF004486">
    <property type="entry name" value="MraW"/>
    <property type="match status" value="1"/>
</dbReference>
<dbReference type="InterPro" id="IPR029063">
    <property type="entry name" value="SAM-dependent_MTases_sf"/>
</dbReference>
<reference evidence="7" key="1">
    <citation type="journal article" date="2020" name="mSystems">
        <title>Genome- and Community-Level Interaction Insights into Carbon Utilization and Element Cycling Functions of Hydrothermarchaeota in Hydrothermal Sediment.</title>
        <authorList>
            <person name="Zhou Z."/>
            <person name="Liu Y."/>
            <person name="Xu W."/>
            <person name="Pan J."/>
            <person name="Luo Z.H."/>
            <person name="Li M."/>
        </authorList>
    </citation>
    <scope>NUCLEOTIDE SEQUENCE [LARGE SCALE GENOMIC DNA]</scope>
    <source>
        <strain evidence="7">HyVt-577</strain>
    </source>
</reference>
<dbReference type="PANTHER" id="PTHR11265">
    <property type="entry name" value="S-ADENOSYL-METHYLTRANSFERASE MRAW"/>
    <property type="match status" value="1"/>
</dbReference>
<evidence type="ECO:0000256" key="6">
    <source>
        <dbReference type="HAMAP-Rule" id="MF_01007"/>
    </source>
</evidence>
<dbReference type="CDD" id="cd02440">
    <property type="entry name" value="AdoMet_MTases"/>
    <property type="match status" value="1"/>
</dbReference>